<evidence type="ECO:0000259" key="1">
    <source>
        <dbReference type="Pfam" id="PF08906"/>
    </source>
</evidence>
<sequence length="144" mass="17065">MLEIINNKWEWLNIKFIKIIDENDFGNLILLNNDKSIWRICPEELQCEKISESLEEFLEIQKTKEFIEDWNLNFLKTEAIRTFGKLSENEKFTLIKPAVLGGKYELENIIKLPFNKLIEFSSDLAFQIKDLQDGQKIAFNINYT</sequence>
<dbReference type="EMBL" id="SRPE01000002">
    <property type="protein sequence ID" value="TGN29502.1"/>
    <property type="molecule type" value="Genomic_DNA"/>
</dbReference>
<dbReference type="Proteomes" id="UP000297998">
    <property type="component" value="Unassembled WGS sequence"/>
</dbReference>
<gene>
    <name evidence="2" type="ORF">E4J94_02000</name>
</gene>
<protein>
    <submittedName>
        <fullName evidence="2">DUF1851 domain-containing protein</fullName>
    </submittedName>
</protein>
<evidence type="ECO:0000313" key="3">
    <source>
        <dbReference type="Proteomes" id="UP000297998"/>
    </source>
</evidence>
<proteinExistence type="predicted"/>
<organism evidence="2 3">
    <name type="scientific">Empedobacter tilapiae</name>
    <dbReference type="NCBI Taxonomy" id="2491114"/>
    <lineage>
        <taxon>Bacteria</taxon>
        <taxon>Pseudomonadati</taxon>
        <taxon>Bacteroidota</taxon>
        <taxon>Flavobacteriia</taxon>
        <taxon>Flavobacteriales</taxon>
        <taxon>Weeksellaceae</taxon>
        <taxon>Empedobacter</taxon>
    </lineage>
</organism>
<comment type="caution">
    <text evidence="2">The sequence shown here is derived from an EMBL/GenBank/DDBJ whole genome shotgun (WGS) entry which is preliminary data.</text>
</comment>
<feature type="domain" description="T6SS immunity protein Tdi1 C-terminal" evidence="1">
    <location>
        <begin position="52"/>
        <end position="124"/>
    </location>
</feature>
<accession>A0A4Z1C347</accession>
<dbReference type="InterPro" id="IPR015002">
    <property type="entry name" value="T6SS_Tdi1_C"/>
</dbReference>
<reference evidence="2 3" key="1">
    <citation type="submission" date="2019-03" db="EMBL/GenBank/DDBJ databases">
        <title>Empedobacter tilapiae sp. nov., isolated from an intestine of Nile tilapia Oreochromis niloticus.</title>
        <authorList>
            <person name="Kim Y.-O."/>
            <person name="Yoon J.-H."/>
        </authorList>
    </citation>
    <scope>NUCLEOTIDE SEQUENCE [LARGE SCALE GENOMIC DNA]</scope>
    <source>
        <strain evidence="2 3">MRS2</strain>
    </source>
</reference>
<name>A0A4Z1C347_9FLAO</name>
<dbReference type="AlphaFoldDB" id="A0A4Z1C347"/>
<evidence type="ECO:0000313" key="2">
    <source>
        <dbReference type="EMBL" id="TGN29502.1"/>
    </source>
</evidence>
<dbReference type="OrthoDB" id="8683979at2"/>
<dbReference type="RefSeq" id="WP_135834235.1">
    <property type="nucleotide sequence ID" value="NZ_SRPE01000002.1"/>
</dbReference>
<dbReference type="Pfam" id="PF08906">
    <property type="entry name" value="T6SS_Tdi1_C"/>
    <property type="match status" value="1"/>
</dbReference>
<keyword evidence="3" id="KW-1185">Reference proteome</keyword>